<dbReference type="CDD" id="cd19507">
    <property type="entry name" value="RecA-like_Ycf46-like"/>
    <property type="match status" value="1"/>
</dbReference>
<dbReference type="AlphaFoldDB" id="A0A3S5K2H7"/>
<dbReference type="Pfam" id="PF00004">
    <property type="entry name" value="AAA"/>
    <property type="match status" value="1"/>
</dbReference>
<feature type="domain" description="AAA+ ATPase" evidence="5">
    <location>
        <begin position="268"/>
        <end position="403"/>
    </location>
</feature>
<dbReference type="GO" id="GO:0005524">
    <property type="term" value="F:ATP binding"/>
    <property type="evidence" value="ECO:0007669"/>
    <property type="project" value="UniProtKB-KW"/>
</dbReference>
<comment type="caution">
    <text evidence="6">The sequence shown here is derived from an EMBL/GenBank/DDBJ whole genome shotgun (WGS) entry which is preliminary data.</text>
</comment>
<dbReference type="InterPro" id="IPR003593">
    <property type="entry name" value="AAA+_ATPase"/>
</dbReference>
<evidence type="ECO:0000256" key="2">
    <source>
        <dbReference type="ARBA" id="ARBA00022840"/>
    </source>
</evidence>
<evidence type="ECO:0000259" key="5">
    <source>
        <dbReference type="SMART" id="SM00382"/>
    </source>
</evidence>
<dbReference type="InterPro" id="IPR003959">
    <property type="entry name" value="ATPase_AAA_core"/>
</dbReference>
<dbReference type="PANTHER" id="PTHR42960">
    <property type="entry name" value="YCF46 PROTEIN"/>
    <property type="match status" value="1"/>
</dbReference>
<organism evidence="6 7">
    <name type="scientific">Chlorogloeopsis fritschii PCC 6912</name>
    <dbReference type="NCBI Taxonomy" id="211165"/>
    <lineage>
        <taxon>Bacteria</taxon>
        <taxon>Bacillati</taxon>
        <taxon>Cyanobacteriota</taxon>
        <taxon>Cyanophyceae</taxon>
        <taxon>Nostocales</taxon>
        <taxon>Chlorogloeopsidaceae</taxon>
        <taxon>Chlorogloeopsis</taxon>
    </lineage>
</organism>
<comment type="similarity">
    <text evidence="3">Belongs to the AAA ATPase family. Highly divergent.</text>
</comment>
<gene>
    <name evidence="6" type="ORF">PCC6912_09750</name>
</gene>
<proteinExistence type="inferred from homology"/>
<dbReference type="SMART" id="SM00382">
    <property type="entry name" value="AAA"/>
    <property type="match status" value="1"/>
</dbReference>
<dbReference type="EMBL" id="RSCJ01000002">
    <property type="protein sequence ID" value="RUR86150.1"/>
    <property type="molecule type" value="Genomic_DNA"/>
</dbReference>
<dbReference type="OrthoDB" id="9809379at2"/>
<dbReference type="InterPro" id="IPR052381">
    <property type="entry name" value="AAA_domain_protein"/>
</dbReference>
<dbReference type="RefSeq" id="WP_016874839.1">
    <property type="nucleotide sequence ID" value="NZ_AJLN01000112.1"/>
</dbReference>
<dbReference type="SUPFAM" id="SSF52540">
    <property type="entry name" value="P-loop containing nucleoside triphosphate hydrolases"/>
    <property type="match status" value="2"/>
</dbReference>
<dbReference type="InterPro" id="IPR027417">
    <property type="entry name" value="P-loop_NTPase"/>
</dbReference>
<evidence type="ECO:0000256" key="4">
    <source>
        <dbReference type="ARBA" id="ARBA00040480"/>
    </source>
</evidence>
<evidence type="ECO:0000256" key="3">
    <source>
        <dbReference type="ARBA" id="ARBA00038088"/>
    </source>
</evidence>
<reference evidence="6 7" key="1">
    <citation type="journal article" date="2019" name="Genome Biol. Evol.">
        <title>Day and night: Metabolic profiles and evolutionary relationships of six axenic non-marine cyanobacteria.</title>
        <authorList>
            <person name="Will S.E."/>
            <person name="Henke P."/>
            <person name="Boedeker C."/>
            <person name="Huang S."/>
            <person name="Brinkmann H."/>
            <person name="Rohde M."/>
            <person name="Jarek M."/>
            <person name="Friedl T."/>
            <person name="Seufert S."/>
            <person name="Schumacher M."/>
            <person name="Overmann J."/>
            <person name="Neumann-Schaal M."/>
            <person name="Petersen J."/>
        </authorList>
    </citation>
    <scope>NUCLEOTIDE SEQUENCE [LARGE SCALE GENOMIC DNA]</scope>
    <source>
        <strain evidence="6 7">PCC 6912</strain>
    </source>
</reference>
<name>A0A3S5K2H7_CHLFR</name>
<evidence type="ECO:0000256" key="1">
    <source>
        <dbReference type="ARBA" id="ARBA00022741"/>
    </source>
</evidence>
<keyword evidence="2" id="KW-0067">ATP-binding</keyword>
<evidence type="ECO:0000313" key="6">
    <source>
        <dbReference type="EMBL" id="RUR86150.1"/>
    </source>
</evidence>
<dbReference type="STRING" id="211165.GCA_000317285_04603"/>
<dbReference type="Proteomes" id="UP000268857">
    <property type="component" value="Unassembled WGS sequence"/>
</dbReference>
<keyword evidence="1" id="KW-0547">Nucleotide-binding</keyword>
<protein>
    <recommendedName>
        <fullName evidence="4">Uncharacterized AAA domain-containing protein ycf46</fullName>
    </recommendedName>
</protein>
<dbReference type="Gene3D" id="3.40.50.300">
    <property type="entry name" value="P-loop containing nucleotide triphosphate hydrolases"/>
    <property type="match status" value="1"/>
</dbReference>
<keyword evidence="7" id="KW-1185">Reference proteome</keyword>
<dbReference type="GO" id="GO:0016887">
    <property type="term" value="F:ATP hydrolysis activity"/>
    <property type="evidence" value="ECO:0007669"/>
    <property type="project" value="InterPro"/>
</dbReference>
<evidence type="ECO:0000313" key="7">
    <source>
        <dbReference type="Proteomes" id="UP000268857"/>
    </source>
</evidence>
<dbReference type="Gene3D" id="1.10.8.60">
    <property type="match status" value="1"/>
</dbReference>
<dbReference type="PANTHER" id="PTHR42960:SF1">
    <property type="entry name" value="YCF46 PROTEIN"/>
    <property type="match status" value="1"/>
</dbReference>
<sequence>MTRGFENSRSTTFRDEFKLLLRARYPLIYIPTYEEERVEAAIKEEAANQGNRPIYTWDFVDGYQGNPNDAGFGQRNPLQALELVEKVPASAPGVFVLRDYHRFLEDVAISRKLRNLARLLKSQPKNIVLLSPRIAIPDDLMEVLTVVEFPLPSAAEIRTEVERLLIATGHSPSGKFLDDLVRSCQGLSMERIRRVLARAIATHGELLPEDVDLVLEEKRQTIRQTQILDFYPATEQISDIGGLDNLKDWLLRRGGAFTDRARQYGLPHPRGLLLVGIQGTGKSLTAKAIAHHWHLPLLRLDVGRLFGGLVGESESRTRQMIQVAEALAPCVLWIDEIDKAFSGLGSKGDAGTTSRVFGTFITWLAEKTSPVFVVATANDIHALPPEMLRKGRFDEIFFVGLPTQDERKAIFNVHLSRLRPHNIKSYDIERLAYETPDFSGAEIEQTLIEAMHIGFSQNRDFTTDDILEAASQIIPLARTATEQIQKLQEWAAAGRARLASKHSPLSDAFGKLR</sequence>
<accession>A0A3S5K2H7</accession>